<name>A0A553NNC5_TIGCA</name>
<comment type="caution">
    <text evidence="6">The sequence shown here is derived from an EMBL/GenBank/DDBJ whole genome shotgun (WGS) entry which is preliminary data.</text>
</comment>
<feature type="region of interest" description="Disordered" evidence="5">
    <location>
        <begin position="1"/>
        <end position="116"/>
    </location>
</feature>
<accession>A0A553NNC5</accession>
<evidence type="ECO:0000256" key="3">
    <source>
        <dbReference type="ARBA" id="ARBA00023034"/>
    </source>
</evidence>
<dbReference type="PRINTS" id="PR02083">
    <property type="entry name" value="GKINASEAP1"/>
</dbReference>
<organism evidence="6 7">
    <name type="scientific">Tigriopus californicus</name>
    <name type="common">Marine copepod</name>
    <dbReference type="NCBI Taxonomy" id="6832"/>
    <lineage>
        <taxon>Eukaryota</taxon>
        <taxon>Metazoa</taxon>
        <taxon>Ecdysozoa</taxon>
        <taxon>Arthropoda</taxon>
        <taxon>Crustacea</taxon>
        <taxon>Multicrustacea</taxon>
        <taxon>Hexanauplia</taxon>
        <taxon>Copepoda</taxon>
        <taxon>Harpacticoida</taxon>
        <taxon>Harpacticidae</taxon>
        <taxon>Tigriopus</taxon>
    </lineage>
</organism>
<proteinExistence type="inferred from homology"/>
<reference evidence="6 7" key="1">
    <citation type="journal article" date="2018" name="Nat. Ecol. Evol.">
        <title>Genomic signatures of mitonuclear coevolution across populations of Tigriopus californicus.</title>
        <authorList>
            <person name="Barreto F.S."/>
            <person name="Watson E.T."/>
            <person name="Lima T.G."/>
            <person name="Willett C.S."/>
            <person name="Edmands S."/>
            <person name="Li W."/>
            <person name="Burton R.S."/>
        </authorList>
    </citation>
    <scope>NUCLEOTIDE SEQUENCE [LARGE SCALE GENOMIC DNA]</scope>
    <source>
        <strain evidence="6 7">San Diego</strain>
    </source>
</reference>
<dbReference type="GO" id="GO:0007165">
    <property type="term" value="P:signal transduction"/>
    <property type="evidence" value="ECO:0007669"/>
    <property type="project" value="InterPro"/>
</dbReference>
<protein>
    <recommendedName>
        <fullName evidence="8">G kinase-anchoring protein 1</fullName>
    </recommendedName>
</protein>
<dbReference type="OrthoDB" id="5864420at2759"/>
<dbReference type="PANTHER" id="PTHR14899">
    <property type="entry name" value="G KINASE ANCHORING PROTEIN 1"/>
    <property type="match status" value="1"/>
</dbReference>
<feature type="compositionally biased region" description="Low complexity" evidence="5">
    <location>
        <begin position="98"/>
        <end position="113"/>
    </location>
</feature>
<evidence type="ECO:0000313" key="7">
    <source>
        <dbReference type="Proteomes" id="UP000318571"/>
    </source>
</evidence>
<evidence type="ECO:0000256" key="2">
    <source>
        <dbReference type="ARBA" id="ARBA00006662"/>
    </source>
</evidence>
<dbReference type="GO" id="GO:0005794">
    <property type="term" value="C:Golgi apparatus"/>
    <property type="evidence" value="ECO:0007669"/>
    <property type="project" value="UniProtKB-SubCell"/>
</dbReference>
<evidence type="ECO:0000256" key="1">
    <source>
        <dbReference type="ARBA" id="ARBA00004555"/>
    </source>
</evidence>
<keyword evidence="4" id="KW-0175">Coiled coil</keyword>
<dbReference type="EMBL" id="VCGU01000011">
    <property type="protein sequence ID" value="TRY66952.1"/>
    <property type="molecule type" value="Genomic_DNA"/>
</dbReference>
<evidence type="ECO:0000256" key="5">
    <source>
        <dbReference type="SAM" id="MobiDB-lite"/>
    </source>
</evidence>
<feature type="region of interest" description="Disordered" evidence="5">
    <location>
        <begin position="326"/>
        <end position="356"/>
    </location>
</feature>
<comment type="similarity">
    <text evidence="2">Belongs to the GKAP1 family.</text>
</comment>
<dbReference type="InterPro" id="IPR026109">
    <property type="entry name" value="GKAP1"/>
</dbReference>
<keyword evidence="7" id="KW-1185">Reference proteome</keyword>
<gene>
    <name evidence="6" type="ORF">TCAL_03744</name>
</gene>
<sequence>MKVSNMPVAGQASRFALLPDDDTTDWQAPKAKGAKTKGAKADAQHAAKNGKQKSQKKQVDDLRSAAFGVGGKKNKNKAKNPTKVEAGTGSTPTPAVPPIEASPAPTEASPSPEWQKKDQQFVDDKYVSDLEKAMLESKLTFAQTTHPPPALPTPIENGSAKTKKPVALSLDQFNNMSNAQIKSMGQTGLAFPEPVVASLDSTPNIVDEAFLATLYEDAKKVLKREKQLEAIKKGPVEDLSLELQLQKDVISRYKIALTMKETTIAMLRRENEDLAANIGALRNSNRDLMTRLSQSQVRDTAELIKTLQTVEKDKADLVTEVTRLHEECEQERTKSHELAKELRKAQTHRTSSVKES</sequence>
<comment type="subcellular location">
    <subcellularLocation>
        <location evidence="1">Golgi apparatus</location>
    </subcellularLocation>
</comment>
<evidence type="ECO:0008006" key="8">
    <source>
        <dbReference type="Google" id="ProtNLM"/>
    </source>
</evidence>
<dbReference type="OMA" id="FNSMGTS"/>
<feature type="compositionally biased region" description="Basic and acidic residues" evidence="5">
    <location>
        <begin position="326"/>
        <end position="344"/>
    </location>
</feature>
<evidence type="ECO:0000313" key="6">
    <source>
        <dbReference type="EMBL" id="TRY66952.1"/>
    </source>
</evidence>
<keyword evidence="3" id="KW-0333">Golgi apparatus</keyword>
<dbReference type="AlphaFoldDB" id="A0A553NNC5"/>
<dbReference type="PANTHER" id="PTHR14899:SF0">
    <property type="entry name" value="G KINASE-ANCHORING PROTEIN 1"/>
    <property type="match status" value="1"/>
</dbReference>
<dbReference type="Proteomes" id="UP000318571">
    <property type="component" value="Chromosome 4"/>
</dbReference>
<evidence type="ECO:0000256" key="4">
    <source>
        <dbReference type="ARBA" id="ARBA00023054"/>
    </source>
</evidence>